<evidence type="ECO:0000313" key="2">
    <source>
        <dbReference type="EMBL" id="MPA38482.1"/>
    </source>
</evidence>
<feature type="region of interest" description="Disordered" evidence="1">
    <location>
        <begin position="112"/>
        <end position="151"/>
    </location>
</feature>
<dbReference type="PANTHER" id="PTHR37187">
    <property type="entry name" value="EXPRESSED PROTEIN"/>
    <property type="match status" value="1"/>
</dbReference>
<accession>A0A5B6Z2Y1</accession>
<name>A0A5B6Z2Y1_DAVIN</name>
<gene>
    <name evidence="2" type="ORF">Din_007923</name>
</gene>
<dbReference type="AlphaFoldDB" id="A0A5B6Z2Y1"/>
<dbReference type="PANTHER" id="PTHR37187:SF19">
    <property type="entry name" value="(RAPE) HYPOTHETICAL PROTEIN"/>
    <property type="match status" value="1"/>
</dbReference>
<feature type="compositionally biased region" description="Basic residues" evidence="1">
    <location>
        <begin position="1"/>
        <end position="15"/>
    </location>
</feature>
<feature type="region of interest" description="Disordered" evidence="1">
    <location>
        <begin position="1"/>
        <end position="99"/>
    </location>
</feature>
<sequence>MPSGAKKRKAAKKKKEKEANITESATHSQQGDDDLKTHDEKESDGEVSSPTSQDHHNDQHPFAEGEEEELEKRENASSARSFVTEMKPIEAVNNDGESTQKVAIEEAVVQIDSNLKPEDDSESKNVSIEYVELSREGGSSSSSSSDDESHIVEKNIVVMESGELKEGAYNSRELTEGAYNSVSESATFVDSVKLVDSLSEVVTKVTDSVPVGEAYNSVVETATFVDSDKVSLSEEMVQVTESESVENFVTSDVVELGLKENGKKMLPSEDESTGVSSVMTDLGSQNKEDKVVSTPNENAAASSNAMGFAAQENEDKLLLSFNAPRVDTSIGVEHIKDSGIPESSDSQTQVASAPQAVQTTSWRSCCGLFEVLTGSNR</sequence>
<proteinExistence type="predicted"/>
<reference evidence="2" key="1">
    <citation type="submission" date="2019-08" db="EMBL/GenBank/DDBJ databases">
        <title>Reference gene set and small RNA set construction with multiple tissues from Davidia involucrata Baill.</title>
        <authorList>
            <person name="Yang H."/>
            <person name="Zhou C."/>
            <person name="Li G."/>
            <person name="Wang J."/>
            <person name="Gao P."/>
            <person name="Wang M."/>
            <person name="Wang R."/>
            <person name="Zhao Y."/>
        </authorList>
    </citation>
    <scope>NUCLEOTIDE SEQUENCE</scope>
    <source>
        <tissue evidence="2">Mixed with DoveR01_LX</tissue>
    </source>
</reference>
<dbReference type="EMBL" id="GHES01007923">
    <property type="protein sequence ID" value="MPA38482.1"/>
    <property type="molecule type" value="Transcribed_RNA"/>
</dbReference>
<feature type="compositionally biased region" description="Basic and acidic residues" evidence="1">
    <location>
        <begin position="53"/>
        <end position="63"/>
    </location>
</feature>
<protein>
    <submittedName>
        <fullName evidence="2">Putative enolase-phosphatase E1</fullName>
    </submittedName>
</protein>
<organism evidence="2">
    <name type="scientific">Davidia involucrata</name>
    <name type="common">Dove tree</name>
    <dbReference type="NCBI Taxonomy" id="16924"/>
    <lineage>
        <taxon>Eukaryota</taxon>
        <taxon>Viridiplantae</taxon>
        <taxon>Streptophyta</taxon>
        <taxon>Embryophyta</taxon>
        <taxon>Tracheophyta</taxon>
        <taxon>Spermatophyta</taxon>
        <taxon>Magnoliopsida</taxon>
        <taxon>eudicotyledons</taxon>
        <taxon>Gunneridae</taxon>
        <taxon>Pentapetalae</taxon>
        <taxon>asterids</taxon>
        <taxon>Cornales</taxon>
        <taxon>Nyssaceae</taxon>
        <taxon>Davidia</taxon>
    </lineage>
</organism>
<evidence type="ECO:0000256" key="1">
    <source>
        <dbReference type="SAM" id="MobiDB-lite"/>
    </source>
</evidence>